<sequence>MSDLAREQFFDHCQHGLDLLIIGGGISGAGLLWLASLNGWRAALIEQSDFAYGSSSRSSKLIHGGLRYLPQGHWRLTREAVRERENLRALFPAIESLRFHLPFRRQAPISHSLGLWLYDVFAGRKSRDTFKMIAEIFPEISSVENLSSLSYLDAASDDAGLVIEVLKRAEACGGLAQNYVTATELLFQHDKVIGVNVRDELNGECTEIRARHIVEATGAWQGLHHALSETLRLKPLRGSHWVLPFHLFPCSQALAFKHPDDGRYVYAMPWQGCTLFGTTDVGHTAGMTTEPHISVNESAYLQCALQHHFPYRDWRPSDCLSTMAGVRPTVDDGAISADDISRELVIRHQPGYSQLKGGKLTTFLASAEKLLGEVATEIGKKHNIQRPAPDRTTKKPDAQRSVGRIAVSGCDYQVRHLDDFLLRRSRLGNTLRNGGLRELEALRPLLQQRWQWSDQRWQQEQLRYLQIWQRSYAPVAS</sequence>
<evidence type="ECO:0000313" key="8">
    <source>
        <dbReference type="Proteomes" id="UP000295375"/>
    </source>
</evidence>
<protein>
    <submittedName>
        <fullName evidence="7">Glycerol-3-phosphate dehydrogenase</fullName>
    </submittedName>
</protein>
<dbReference type="AlphaFoldDB" id="A0A4V3D853"/>
<evidence type="ECO:0000256" key="4">
    <source>
        <dbReference type="ARBA" id="ARBA00022827"/>
    </source>
</evidence>
<accession>A0A4V3D853</accession>
<keyword evidence="5" id="KW-0560">Oxidoreductase</keyword>
<proteinExistence type="inferred from homology"/>
<dbReference type="OrthoDB" id="9766796at2"/>
<organism evidence="7 8">
    <name type="scientific">Permianibacter aggregans</name>
    <dbReference type="NCBI Taxonomy" id="1510150"/>
    <lineage>
        <taxon>Bacteria</taxon>
        <taxon>Pseudomonadati</taxon>
        <taxon>Pseudomonadota</taxon>
        <taxon>Gammaproteobacteria</taxon>
        <taxon>Pseudomonadales</taxon>
        <taxon>Pseudomonadaceae</taxon>
        <taxon>Permianibacter</taxon>
    </lineage>
</organism>
<evidence type="ECO:0000256" key="5">
    <source>
        <dbReference type="ARBA" id="ARBA00023002"/>
    </source>
</evidence>
<evidence type="ECO:0000256" key="1">
    <source>
        <dbReference type="ARBA" id="ARBA00001974"/>
    </source>
</evidence>
<dbReference type="InterPro" id="IPR038299">
    <property type="entry name" value="DAO_C_sf"/>
</dbReference>
<reference evidence="7 8" key="1">
    <citation type="submission" date="2019-03" db="EMBL/GenBank/DDBJ databases">
        <title>Genomic Encyclopedia of Type Strains, Phase IV (KMG-IV): sequencing the most valuable type-strain genomes for metagenomic binning, comparative biology and taxonomic classification.</title>
        <authorList>
            <person name="Goeker M."/>
        </authorList>
    </citation>
    <scope>NUCLEOTIDE SEQUENCE [LARGE SCALE GENOMIC DNA]</scope>
    <source>
        <strain evidence="7 8">DSM 103792</strain>
    </source>
</reference>
<dbReference type="PRINTS" id="PR01001">
    <property type="entry name" value="FADG3PDH"/>
</dbReference>
<evidence type="ECO:0000313" key="7">
    <source>
        <dbReference type="EMBL" id="TDQ50387.1"/>
    </source>
</evidence>
<dbReference type="GO" id="GO:0046168">
    <property type="term" value="P:glycerol-3-phosphate catabolic process"/>
    <property type="evidence" value="ECO:0007669"/>
    <property type="project" value="TreeGrafter"/>
</dbReference>
<comment type="cofactor">
    <cofactor evidence="1">
        <name>FAD</name>
        <dbReference type="ChEBI" id="CHEBI:57692"/>
    </cofactor>
</comment>
<gene>
    <name evidence="7" type="ORF">EV696_10268</name>
</gene>
<dbReference type="Gene3D" id="3.50.50.60">
    <property type="entry name" value="FAD/NAD(P)-binding domain"/>
    <property type="match status" value="1"/>
</dbReference>
<name>A0A4V3D853_9GAMM</name>
<keyword evidence="8" id="KW-1185">Reference proteome</keyword>
<dbReference type="RefSeq" id="WP_133587508.1">
    <property type="nucleotide sequence ID" value="NZ_CP037953.1"/>
</dbReference>
<dbReference type="Gene3D" id="3.30.9.10">
    <property type="entry name" value="D-Amino Acid Oxidase, subunit A, domain 2"/>
    <property type="match status" value="1"/>
</dbReference>
<dbReference type="PANTHER" id="PTHR11985">
    <property type="entry name" value="GLYCEROL-3-PHOSPHATE DEHYDROGENASE"/>
    <property type="match status" value="1"/>
</dbReference>
<dbReference type="InterPro" id="IPR036188">
    <property type="entry name" value="FAD/NAD-bd_sf"/>
</dbReference>
<dbReference type="Gene3D" id="1.10.8.870">
    <property type="entry name" value="Alpha-glycerophosphate oxidase, cap domain"/>
    <property type="match status" value="1"/>
</dbReference>
<dbReference type="Pfam" id="PF01266">
    <property type="entry name" value="DAO"/>
    <property type="match status" value="1"/>
</dbReference>
<dbReference type="InterPro" id="IPR000447">
    <property type="entry name" value="G3P_DH_FAD-dep"/>
</dbReference>
<comment type="caution">
    <text evidence="7">The sequence shown here is derived from an EMBL/GenBank/DDBJ whole genome shotgun (WGS) entry which is preliminary data.</text>
</comment>
<dbReference type="EMBL" id="SNYM01000002">
    <property type="protein sequence ID" value="TDQ50387.1"/>
    <property type="molecule type" value="Genomic_DNA"/>
</dbReference>
<feature type="domain" description="FAD dependent oxidoreductase" evidence="6">
    <location>
        <begin position="18"/>
        <end position="334"/>
    </location>
</feature>
<dbReference type="GO" id="GO:0004368">
    <property type="term" value="F:glycerol-3-phosphate dehydrogenase (quinone) activity"/>
    <property type="evidence" value="ECO:0007669"/>
    <property type="project" value="InterPro"/>
</dbReference>
<comment type="similarity">
    <text evidence="2">Belongs to the FAD-dependent glycerol-3-phosphate dehydrogenase family.</text>
</comment>
<dbReference type="PANTHER" id="PTHR11985:SF35">
    <property type="entry name" value="ANAEROBIC GLYCEROL-3-PHOSPHATE DEHYDROGENASE SUBUNIT A"/>
    <property type="match status" value="1"/>
</dbReference>
<evidence type="ECO:0000256" key="3">
    <source>
        <dbReference type="ARBA" id="ARBA00022630"/>
    </source>
</evidence>
<keyword evidence="3" id="KW-0285">Flavoprotein</keyword>
<evidence type="ECO:0000259" key="6">
    <source>
        <dbReference type="Pfam" id="PF01266"/>
    </source>
</evidence>
<dbReference type="InterPro" id="IPR006076">
    <property type="entry name" value="FAD-dep_OxRdtase"/>
</dbReference>
<keyword evidence="4" id="KW-0274">FAD</keyword>
<evidence type="ECO:0000256" key="2">
    <source>
        <dbReference type="ARBA" id="ARBA00007330"/>
    </source>
</evidence>
<dbReference type="SUPFAM" id="SSF51905">
    <property type="entry name" value="FAD/NAD(P)-binding domain"/>
    <property type="match status" value="1"/>
</dbReference>
<dbReference type="Proteomes" id="UP000295375">
    <property type="component" value="Unassembled WGS sequence"/>
</dbReference>